<accession>A0ABN8LXG7</accession>
<evidence type="ECO:0000313" key="2">
    <source>
        <dbReference type="Proteomes" id="UP001159427"/>
    </source>
</evidence>
<sequence>MATFREAREALLFAYQDGSIYDTEFALLYDLNSSENLEFPYWKYGRFDLDSMTDDECRHIFAFTTCPEVVAILEYCESGKPKARSNKVSIGSGAKIRTRRRGGTMSGPNWRPCTVIPRAKNTREFIFFLSTFMPIPGLGARKGLKDDSATAAECQAQIPSNEGVRICPLTVE</sequence>
<keyword evidence="2" id="KW-1185">Reference proteome</keyword>
<dbReference type="PANTHER" id="PTHR34615:SF1">
    <property type="entry name" value="PX DOMAIN-CONTAINING PROTEIN"/>
    <property type="match status" value="1"/>
</dbReference>
<dbReference type="EMBL" id="CALNXI010000147">
    <property type="protein sequence ID" value="CAH3020419.1"/>
    <property type="molecule type" value="Genomic_DNA"/>
</dbReference>
<proteinExistence type="predicted"/>
<organism evidence="1 2">
    <name type="scientific">Porites evermanni</name>
    <dbReference type="NCBI Taxonomy" id="104178"/>
    <lineage>
        <taxon>Eukaryota</taxon>
        <taxon>Metazoa</taxon>
        <taxon>Cnidaria</taxon>
        <taxon>Anthozoa</taxon>
        <taxon>Hexacorallia</taxon>
        <taxon>Scleractinia</taxon>
        <taxon>Fungiina</taxon>
        <taxon>Poritidae</taxon>
        <taxon>Porites</taxon>
    </lineage>
</organism>
<reference evidence="1 2" key="1">
    <citation type="submission" date="2022-05" db="EMBL/GenBank/DDBJ databases">
        <authorList>
            <consortium name="Genoscope - CEA"/>
            <person name="William W."/>
        </authorList>
    </citation>
    <scope>NUCLEOTIDE SEQUENCE [LARGE SCALE GENOMIC DNA]</scope>
</reference>
<gene>
    <name evidence="1" type="ORF">PEVE_00007077</name>
</gene>
<protein>
    <submittedName>
        <fullName evidence="1">Uncharacterized protein</fullName>
    </submittedName>
</protein>
<dbReference type="Proteomes" id="UP001159427">
    <property type="component" value="Unassembled WGS sequence"/>
</dbReference>
<dbReference type="PANTHER" id="PTHR34615">
    <property type="entry name" value="PX DOMAIN-CONTAINING PROTEIN"/>
    <property type="match status" value="1"/>
</dbReference>
<evidence type="ECO:0000313" key="1">
    <source>
        <dbReference type="EMBL" id="CAH3020419.1"/>
    </source>
</evidence>
<name>A0ABN8LXG7_9CNID</name>
<comment type="caution">
    <text evidence="1">The sequence shown here is derived from an EMBL/GenBank/DDBJ whole genome shotgun (WGS) entry which is preliminary data.</text>
</comment>